<name>A0A401THT8_CHIPU</name>
<comment type="caution">
    <text evidence="2">The sequence shown here is derived from an EMBL/GenBank/DDBJ whole genome shotgun (WGS) entry which is preliminary data.</text>
</comment>
<dbReference type="AlphaFoldDB" id="A0A401THT8"/>
<organism evidence="2 3">
    <name type="scientific">Chiloscyllium punctatum</name>
    <name type="common">Brownbanded bambooshark</name>
    <name type="synonym">Hemiscyllium punctatum</name>
    <dbReference type="NCBI Taxonomy" id="137246"/>
    <lineage>
        <taxon>Eukaryota</taxon>
        <taxon>Metazoa</taxon>
        <taxon>Chordata</taxon>
        <taxon>Craniata</taxon>
        <taxon>Vertebrata</taxon>
        <taxon>Chondrichthyes</taxon>
        <taxon>Elasmobranchii</taxon>
        <taxon>Galeomorphii</taxon>
        <taxon>Galeoidea</taxon>
        <taxon>Orectolobiformes</taxon>
        <taxon>Hemiscylliidae</taxon>
        <taxon>Chiloscyllium</taxon>
    </lineage>
</organism>
<evidence type="ECO:0000313" key="3">
    <source>
        <dbReference type="Proteomes" id="UP000287033"/>
    </source>
</evidence>
<keyword evidence="1" id="KW-1133">Transmembrane helix</keyword>
<gene>
    <name evidence="2" type="ORF">chiPu_0026004</name>
</gene>
<protein>
    <submittedName>
        <fullName evidence="2">Uncharacterized protein</fullName>
    </submittedName>
</protein>
<dbReference type="OMA" id="WAGEYSL"/>
<feature type="transmembrane region" description="Helical" evidence="1">
    <location>
        <begin position="101"/>
        <end position="122"/>
    </location>
</feature>
<dbReference type="OrthoDB" id="436262at2759"/>
<keyword evidence="1" id="KW-0472">Membrane</keyword>
<proteinExistence type="predicted"/>
<sequence length="127" mass="13145">MQLLQHFEHLAPVLAQCVSTWAGEYSLRTIVGEIMREVGAGAGSQESAGSRACATFLTELADRVPEAVMPNISLVLDLLNGEVSLCISGGARIGSAISSSILLLLLIALGLPGSLCLSLSVARPVSL</sequence>
<reference evidence="2 3" key="1">
    <citation type="journal article" date="2018" name="Nat. Ecol. Evol.">
        <title>Shark genomes provide insights into elasmobranch evolution and the origin of vertebrates.</title>
        <authorList>
            <person name="Hara Y"/>
            <person name="Yamaguchi K"/>
            <person name="Onimaru K"/>
            <person name="Kadota M"/>
            <person name="Koyanagi M"/>
            <person name="Keeley SD"/>
            <person name="Tatsumi K"/>
            <person name="Tanaka K"/>
            <person name="Motone F"/>
            <person name="Kageyama Y"/>
            <person name="Nozu R"/>
            <person name="Adachi N"/>
            <person name="Nishimura O"/>
            <person name="Nakagawa R"/>
            <person name="Tanegashima C"/>
            <person name="Kiyatake I"/>
            <person name="Matsumoto R"/>
            <person name="Murakumo K"/>
            <person name="Nishida K"/>
            <person name="Terakita A"/>
            <person name="Kuratani S"/>
            <person name="Sato K"/>
            <person name="Hyodo S Kuraku.S."/>
        </authorList>
    </citation>
    <scope>NUCLEOTIDE SEQUENCE [LARGE SCALE GENOMIC DNA]</scope>
</reference>
<feature type="non-terminal residue" evidence="2">
    <location>
        <position position="127"/>
    </location>
</feature>
<evidence type="ECO:0000313" key="2">
    <source>
        <dbReference type="EMBL" id="GCC42221.1"/>
    </source>
</evidence>
<dbReference type="EMBL" id="BEZZ01070390">
    <property type="protein sequence ID" value="GCC42221.1"/>
    <property type="molecule type" value="Genomic_DNA"/>
</dbReference>
<dbReference type="STRING" id="137246.A0A401THT8"/>
<keyword evidence="1" id="KW-0812">Transmembrane</keyword>
<dbReference type="Proteomes" id="UP000287033">
    <property type="component" value="Unassembled WGS sequence"/>
</dbReference>
<keyword evidence="3" id="KW-1185">Reference proteome</keyword>
<evidence type="ECO:0000256" key="1">
    <source>
        <dbReference type="SAM" id="Phobius"/>
    </source>
</evidence>
<accession>A0A401THT8</accession>